<dbReference type="GO" id="GO:0009360">
    <property type="term" value="C:DNA polymerase III complex"/>
    <property type="evidence" value="ECO:0007669"/>
    <property type="project" value="InterPro"/>
</dbReference>
<evidence type="ECO:0000256" key="10">
    <source>
        <dbReference type="ARBA" id="ARBA00049244"/>
    </source>
</evidence>
<feature type="domain" description="AAA+ ATPase" evidence="12">
    <location>
        <begin position="34"/>
        <end position="176"/>
    </location>
</feature>
<comment type="catalytic activity">
    <reaction evidence="10 11">
        <text>DNA(n) + a 2'-deoxyribonucleoside 5'-triphosphate = DNA(n+1) + diphosphate</text>
        <dbReference type="Rhea" id="RHEA:22508"/>
        <dbReference type="Rhea" id="RHEA-COMP:17339"/>
        <dbReference type="Rhea" id="RHEA-COMP:17340"/>
        <dbReference type="ChEBI" id="CHEBI:33019"/>
        <dbReference type="ChEBI" id="CHEBI:61560"/>
        <dbReference type="ChEBI" id="CHEBI:173112"/>
        <dbReference type="EC" id="2.7.7.7"/>
    </reaction>
</comment>
<sequence>MNIALKHRPSSFKDLVGQDILVRVLENAFILNKIPQSILLSGSSGVGKTTTARIIALCLNCSLGPIFEPCGSCENCLAIKNSSHPDVIEIDAASHTSIDDIKVILGDICYSPISSKFKVYIIDEVHMLSSSAFNALLKTLEEPPSSVKFILATTEIKKIPITIIARCQRFDLHNIPVAKIVERLNDVAQKESYSIEKGALELIARHSGNSMRNALFLMNQAVLHSKDGAISTKNVTDILGLVDKDIIFDLLGAILEGDLQEALSVFDKAIKTANPLSIFEGLLQTIQLVCRFLITKEIDNAVTEYEKNRIKDLSIKKSLIFFSRLWKVLLKGIQDIKTSTCNDVAAEMMLISLCYLSDLPSPEQVIKKVLSQNVEQGNRQGRPVAPSHSVIPVADYSDPKKYVESKQQPHSVIPVADYSDPKKYVESKQQPHSVIPVLDTGIHVENKQQNYDFDKILQLLRRSNQIYLYKQLCNNLQLIDCKPGYLKLKAVSKLDSNFCNDLKNYLNQVTQQEWVITVDTGYINREVSNLNYAPAVKDILDTFKGAKVVNIENKE</sequence>
<dbReference type="EMBL" id="CP158586">
    <property type="protein sequence ID" value="XCA33593.1"/>
    <property type="molecule type" value="Genomic_DNA"/>
</dbReference>
<evidence type="ECO:0000256" key="5">
    <source>
        <dbReference type="ARBA" id="ARBA00022723"/>
    </source>
</evidence>
<evidence type="ECO:0000259" key="12">
    <source>
        <dbReference type="SMART" id="SM00382"/>
    </source>
</evidence>
<dbReference type="PANTHER" id="PTHR11669">
    <property type="entry name" value="REPLICATION FACTOR C / DNA POLYMERASE III GAMMA-TAU SUBUNIT"/>
    <property type="match status" value="1"/>
</dbReference>
<dbReference type="InterPro" id="IPR045085">
    <property type="entry name" value="HLD_clamp_pol_III_gamma_tau"/>
</dbReference>
<keyword evidence="5" id="KW-0479">Metal-binding</keyword>
<evidence type="ECO:0000256" key="7">
    <source>
        <dbReference type="ARBA" id="ARBA00022833"/>
    </source>
</evidence>
<dbReference type="Gene3D" id="1.10.8.60">
    <property type="match status" value="1"/>
</dbReference>
<accession>A0AAU7YL02</accession>
<dbReference type="InterPro" id="IPR012763">
    <property type="entry name" value="DNA_pol_III_sug/sutau_N"/>
</dbReference>
<evidence type="ECO:0000256" key="2">
    <source>
        <dbReference type="ARBA" id="ARBA00022679"/>
    </source>
</evidence>
<keyword evidence="2 11" id="KW-0808">Transferase</keyword>
<dbReference type="PANTHER" id="PTHR11669:SF0">
    <property type="entry name" value="PROTEIN STICHEL-LIKE 2"/>
    <property type="match status" value="1"/>
</dbReference>
<dbReference type="InterPro" id="IPR050238">
    <property type="entry name" value="DNA_Rep/Repair_Clamp_Loader"/>
</dbReference>
<comment type="similarity">
    <text evidence="1 11">Belongs to the DnaX/STICHEL family.</text>
</comment>
<comment type="function">
    <text evidence="11">DNA polymerase III is a complex, multichain enzyme responsible for most of the replicative synthesis in bacteria. This DNA polymerase also exhibits 3' to 5' exonuclease activity.</text>
</comment>
<keyword evidence="6 11" id="KW-0547">Nucleotide-binding</keyword>
<keyword evidence="9 11" id="KW-0239">DNA-directed DNA polymerase</keyword>
<dbReference type="SMART" id="SM00382">
    <property type="entry name" value="AAA"/>
    <property type="match status" value="1"/>
</dbReference>
<dbReference type="InterPro" id="IPR008921">
    <property type="entry name" value="DNA_pol3_clamp-load_cplx_C"/>
</dbReference>
<keyword evidence="8 11" id="KW-0067">ATP-binding</keyword>
<name>A0AAU7YL02_9RICK</name>
<protein>
    <recommendedName>
        <fullName evidence="11">DNA polymerase III subunit gamma/tau</fullName>
        <ecNumber evidence="11">2.7.7.7</ecNumber>
    </recommendedName>
</protein>
<dbReference type="GO" id="GO:0003677">
    <property type="term" value="F:DNA binding"/>
    <property type="evidence" value="ECO:0007669"/>
    <property type="project" value="InterPro"/>
</dbReference>
<dbReference type="Pfam" id="PF13177">
    <property type="entry name" value="DNA_pol3_delta2"/>
    <property type="match status" value="1"/>
</dbReference>
<dbReference type="GO" id="GO:0003887">
    <property type="term" value="F:DNA-directed DNA polymerase activity"/>
    <property type="evidence" value="ECO:0007669"/>
    <property type="project" value="UniProtKB-KW"/>
</dbReference>
<dbReference type="NCBIfam" id="NF011525">
    <property type="entry name" value="PRK14964.1"/>
    <property type="match status" value="1"/>
</dbReference>
<dbReference type="Gene3D" id="3.40.50.300">
    <property type="entry name" value="P-loop containing nucleotide triphosphate hydrolases"/>
    <property type="match status" value="1"/>
</dbReference>
<dbReference type="NCBIfam" id="TIGR02397">
    <property type="entry name" value="dnaX_nterm"/>
    <property type="match status" value="1"/>
</dbReference>
<keyword evidence="7" id="KW-0862">Zinc</keyword>
<dbReference type="SUPFAM" id="SSF48019">
    <property type="entry name" value="post-AAA+ oligomerization domain-like"/>
    <property type="match status" value="1"/>
</dbReference>
<dbReference type="InterPro" id="IPR027417">
    <property type="entry name" value="P-loop_NTPase"/>
</dbReference>
<evidence type="ECO:0000256" key="9">
    <source>
        <dbReference type="ARBA" id="ARBA00022932"/>
    </source>
</evidence>
<dbReference type="Pfam" id="PF12362">
    <property type="entry name" value="DUF3646"/>
    <property type="match status" value="1"/>
</dbReference>
<reference evidence="13" key="1">
    <citation type="submission" date="2024-06" db="EMBL/GenBank/DDBJ databases">
        <title>Genome assembly of the Polyergus mexicanus.</title>
        <authorList>
            <person name="Cash E."/>
            <person name="Tustsui N.D."/>
            <person name="Ward P."/>
            <person name="Nguyen O."/>
            <person name="Sahasrabudhe R."/>
            <person name="Fairbairn C.W."/>
            <person name="Seligmann W.E."/>
            <person name="Sacco S."/>
            <person name="Beraut E."/>
            <person name="Miller C."/>
            <person name="Toffelmier E."/>
            <person name="Shaffer H.B."/>
        </authorList>
    </citation>
    <scope>NUCLEOTIDE SEQUENCE</scope>
    <source>
        <strain evidence="13">NDT 795.1</strain>
    </source>
</reference>
<gene>
    <name evidence="11 13" type="primary">dnaX</name>
    <name evidence="13" type="ORF">ABS808_01965</name>
</gene>
<dbReference type="InterPro" id="IPR003593">
    <property type="entry name" value="AAA+_ATPase"/>
</dbReference>
<dbReference type="FunFam" id="3.40.50.300:FF:000014">
    <property type="entry name" value="DNA polymerase III subunit gamma/tau"/>
    <property type="match status" value="1"/>
</dbReference>
<proteinExistence type="inferred from homology"/>
<organism evidence="13">
    <name type="scientific">Wolbachia endosymbiont of Polyergus mexicanus</name>
    <dbReference type="NCBI Taxonomy" id="3171167"/>
    <lineage>
        <taxon>Bacteria</taxon>
        <taxon>Pseudomonadati</taxon>
        <taxon>Pseudomonadota</taxon>
        <taxon>Alphaproteobacteria</taxon>
        <taxon>Rickettsiales</taxon>
        <taxon>Anaplasmataceae</taxon>
        <taxon>Wolbachieae</taxon>
        <taxon>Wolbachia</taxon>
    </lineage>
</organism>
<evidence type="ECO:0000256" key="8">
    <source>
        <dbReference type="ARBA" id="ARBA00022840"/>
    </source>
</evidence>
<dbReference type="Gene3D" id="1.20.272.10">
    <property type="match status" value="1"/>
</dbReference>
<dbReference type="SUPFAM" id="SSF52540">
    <property type="entry name" value="P-loop containing nucleoside triphosphate hydrolases"/>
    <property type="match status" value="1"/>
</dbReference>
<keyword evidence="4 11" id="KW-0235">DNA replication</keyword>
<dbReference type="InterPro" id="IPR022754">
    <property type="entry name" value="DNA_pol_III_gamma-3"/>
</dbReference>
<keyword evidence="3 11" id="KW-0548">Nucleotidyltransferase</keyword>
<evidence type="ECO:0000256" key="4">
    <source>
        <dbReference type="ARBA" id="ARBA00022705"/>
    </source>
</evidence>
<dbReference type="Pfam" id="PF22608">
    <property type="entry name" value="DNAX_ATPase_lid"/>
    <property type="match status" value="1"/>
</dbReference>
<evidence type="ECO:0000256" key="11">
    <source>
        <dbReference type="RuleBase" id="RU364063"/>
    </source>
</evidence>
<dbReference type="GO" id="GO:0046872">
    <property type="term" value="F:metal ion binding"/>
    <property type="evidence" value="ECO:0007669"/>
    <property type="project" value="UniProtKB-KW"/>
</dbReference>
<dbReference type="InterPro" id="IPR022107">
    <property type="entry name" value="DNA_pol_III_gamma/tau_C"/>
</dbReference>
<evidence type="ECO:0000256" key="6">
    <source>
        <dbReference type="ARBA" id="ARBA00022741"/>
    </source>
</evidence>
<dbReference type="AlphaFoldDB" id="A0AAU7YL02"/>
<dbReference type="CDD" id="cd18137">
    <property type="entry name" value="HLD_clamp_pol_III_gamma_tau"/>
    <property type="match status" value="1"/>
</dbReference>
<evidence type="ECO:0000256" key="1">
    <source>
        <dbReference type="ARBA" id="ARBA00006360"/>
    </source>
</evidence>
<dbReference type="CDD" id="cd00009">
    <property type="entry name" value="AAA"/>
    <property type="match status" value="1"/>
</dbReference>
<dbReference type="EC" id="2.7.7.7" evidence="11"/>
<evidence type="ECO:0000256" key="3">
    <source>
        <dbReference type="ARBA" id="ARBA00022695"/>
    </source>
</evidence>
<dbReference type="GO" id="GO:0006261">
    <property type="term" value="P:DNA-templated DNA replication"/>
    <property type="evidence" value="ECO:0007669"/>
    <property type="project" value="TreeGrafter"/>
</dbReference>
<dbReference type="Pfam" id="PF12169">
    <property type="entry name" value="DNA_pol3_gamma3"/>
    <property type="match status" value="1"/>
</dbReference>
<dbReference type="GO" id="GO:0005524">
    <property type="term" value="F:ATP binding"/>
    <property type="evidence" value="ECO:0007669"/>
    <property type="project" value="UniProtKB-KW"/>
</dbReference>
<comment type="subunit">
    <text evidence="11">DNA polymerase III contains a core (composed of alpha, epsilon and theta chains) that associates with a tau subunit. This core dimerizes to form the POLIII' complex. PolIII' associates with the gamma complex (composed of gamma, delta, delta', psi and chi chains) and with the beta chain to form the complete DNA polymerase III complex.</text>
</comment>
<evidence type="ECO:0000313" key="13">
    <source>
        <dbReference type="EMBL" id="XCA33593.1"/>
    </source>
</evidence>